<evidence type="ECO:0000256" key="1">
    <source>
        <dbReference type="SAM" id="MobiDB-lite"/>
    </source>
</evidence>
<name>A0AA38FU12_TAXCH</name>
<feature type="non-terminal residue" evidence="2">
    <location>
        <position position="101"/>
    </location>
</feature>
<feature type="compositionally biased region" description="Basic and acidic residues" evidence="1">
    <location>
        <begin position="90"/>
        <end position="101"/>
    </location>
</feature>
<dbReference type="AlphaFoldDB" id="A0AA38FU12"/>
<protein>
    <submittedName>
        <fullName evidence="2">Uncharacterized protein</fullName>
    </submittedName>
</protein>
<evidence type="ECO:0000313" key="3">
    <source>
        <dbReference type="Proteomes" id="UP000824469"/>
    </source>
</evidence>
<feature type="region of interest" description="Disordered" evidence="1">
    <location>
        <begin position="1"/>
        <end position="101"/>
    </location>
</feature>
<comment type="caution">
    <text evidence="2">The sequence shown here is derived from an EMBL/GenBank/DDBJ whole genome shotgun (WGS) entry which is preliminary data.</text>
</comment>
<gene>
    <name evidence="2" type="ORF">KI387_038031</name>
</gene>
<keyword evidence="3" id="KW-1185">Reference proteome</keyword>
<proteinExistence type="predicted"/>
<sequence>MEVTDSTFPFPGRTIVPPLKRTREATPEGEEKEEEGGLDHCKRNNMYYTRRSSSGTRTSEPPKDNTKKEKFKCKGVKAVSSLEAGEESDLEAKGKTLRKEL</sequence>
<dbReference type="EMBL" id="JAHRHJ020000007">
    <property type="protein sequence ID" value="KAH9310120.1"/>
    <property type="molecule type" value="Genomic_DNA"/>
</dbReference>
<evidence type="ECO:0000313" key="2">
    <source>
        <dbReference type="EMBL" id="KAH9310120.1"/>
    </source>
</evidence>
<reference evidence="2 3" key="1">
    <citation type="journal article" date="2021" name="Nat. Plants">
        <title>The Taxus genome provides insights into paclitaxel biosynthesis.</title>
        <authorList>
            <person name="Xiong X."/>
            <person name="Gou J."/>
            <person name="Liao Q."/>
            <person name="Li Y."/>
            <person name="Zhou Q."/>
            <person name="Bi G."/>
            <person name="Li C."/>
            <person name="Du R."/>
            <person name="Wang X."/>
            <person name="Sun T."/>
            <person name="Guo L."/>
            <person name="Liang H."/>
            <person name="Lu P."/>
            <person name="Wu Y."/>
            <person name="Zhang Z."/>
            <person name="Ro D.K."/>
            <person name="Shang Y."/>
            <person name="Huang S."/>
            <person name="Yan J."/>
        </authorList>
    </citation>
    <scope>NUCLEOTIDE SEQUENCE [LARGE SCALE GENOMIC DNA]</scope>
    <source>
        <strain evidence="2">Ta-2019</strain>
    </source>
</reference>
<organism evidence="2 3">
    <name type="scientific">Taxus chinensis</name>
    <name type="common">Chinese yew</name>
    <name type="synonym">Taxus wallichiana var. chinensis</name>
    <dbReference type="NCBI Taxonomy" id="29808"/>
    <lineage>
        <taxon>Eukaryota</taxon>
        <taxon>Viridiplantae</taxon>
        <taxon>Streptophyta</taxon>
        <taxon>Embryophyta</taxon>
        <taxon>Tracheophyta</taxon>
        <taxon>Spermatophyta</taxon>
        <taxon>Pinopsida</taxon>
        <taxon>Pinidae</taxon>
        <taxon>Conifers II</taxon>
        <taxon>Cupressales</taxon>
        <taxon>Taxaceae</taxon>
        <taxon>Taxus</taxon>
    </lineage>
</organism>
<feature type="compositionally biased region" description="Low complexity" evidence="1">
    <location>
        <begin position="49"/>
        <end position="59"/>
    </location>
</feature>
<accession>A0AA38FU12</accession>
<dbReference type="Proteomes" id="UP000824469">
    <property type="component" value="Unassembled WGS sequence"/>
</dbReference>